<dbReference type="Proteomes" id="UP001177003">
    <property type="component" value="Chromosome 4"/>
</dbReference>
<keyword evidence="3" id="KW-1185">Reference proteome</keyword>
<name>A0AA35YSQ2_LACSI</name>
<accession>A0AA35YSQ2</accession>
<feature type="region of interest" description="Disordered" evidence="1">
    <location>
        <begin position="1"/>
        <end position="54"/>
    </location>
</feature>
<gene>
    <name evidence="2" type="ORF">LSALG_LOCUS19221</name>
</gene>
<feature type="compositionally biased region" description="Pro residues" evidence="1">
    <location>
        <begin position="26"/>
        <end position="39"/>
    </location>
</feature>
<evidence type="ECO:0000256" key="1">
    <source>
        <dbReference type="SAM" id="MobiDB-lite"/>
    </source>
</evidence>
<dbReference type="AlphaFoldDB" id="A0AA35YSQ2"/>
<evidence type="ECO:0000313" key="2">
    <source>
        <dbReference type="EMBL" id="CAI9279421.1"/>
    </source>
</evidence>
<sequence length="161" mass="17689">MVVDDTPPNSLGDNPISPPSINLPQPSHPPLRTPSPLPNSPLQSDAAKKGENNQGLSDQQMHMIIIALTLSQSEIQSLKEEGFLLRGVHDVGVGSSSTVIACDPSAPLPNKKIKLIFDLNELVEMWRLSIEEVREMMLEYNADVRQKNEARKEECLSAKLA</sequence>
<protein>
    <submittedName>
        <fullName evidence="2">Uncharacterized protein</fullName>
    </submittedName>
</protein>
<dbReference type="EMBL" id="OX465080">
    <property type="protein sequence ID" value="CAI9279421.1"/>
    <property type="molecule type" value="Genomic_DNA"/>
</dbReference>
<reference evidence="2" key="1">
    <citation type="submission" date="2023-04" db="EMBL/GenBank/DDBJ databases">
        <authorList>
            <person name="Vijverberg K."/>
            <person name="Xiong W."/>
            <person name="Schranz E."/>
        </authorList>
    </citation>
    <scope>NUCLEOTIDE SEQUENCE</scope>
</reference>
<evidence type="ECO:0000313" key="3">
    <source>
        <dbReference type="Proteomes" id="UP001177003"/>
    </source>
</evidence>
<proteinExistence type="predicted"/>
<organism evidence="2 3">
    <name type="scientific">Lactuca saligna</name>
    <name type="common">Willowleaf lettuce</name>
    <dbReference type="NCBI Taxonomy" id="75948"/>
    <lineage>
        <taxon>Eukaryota</taxon>
        <taxon>Viridiplantae</taxon>
        <taxon>Streptophyta</taxon>
        <taxon>Embryophyta</taxon>
        <taxon>Tracheophyta</taxon>
        <taxon>Spermatophyta</taxon>
        <taxon>Magnoliopsida</taxon>
        <taxon>eudicotyledons</taxon>
        <taxon>Gunneridae</taxon>
        <taxon>Pentapetalae</taxon>
        <taxon>asterids</taxon>
        <taxon>campanulids</taxon>
        <taxon>Asterales</taxon>
        <taxon>Asteraceae</taxon>
        <taxon>Cichorioideae</taxon>
        <taxon>Cichorieae</taxon>
        <taxon>Lactucinae</taxon>
        <taxon>Lactuca</taxon>
    </lineage>
</organism>